<proteinExistence type="inferred from homology"/>
<dbReference type="RefSeq" id="WP_262398397.1">
    <property type="nucleotide sequence ID" value="NZ_JACRTC010000010.1"/>
</dbReference>
<keyword evidence="10" id="KW-1185">Reference proteome</keyword>
<keyword evidence="4 8" id="KW-0812">Transmembrane</keyword>
<comment type="subcellular location">
    <subcellularLocation>
        <location evidence="1">Cell membrane</location>
        <topology evidence="1">Multi-pass membrane protein</topology>
    </subcellularLocation>
</comment>
<dbReference type="Proteomes" id="UP000660861">
    <property type="component" value="Unassembled WGS sequence"/>
</dbReference>
<evidence type="ECO:0000256" key="2">
    <source>
        <dbReference type="ARBA" id="ARBA00007776"/>
    </source>
</evidence>
<comment type="caution">
    <text evidence="9">The sequence shown here is derived from an EMBL/GenBank/DDBJ whole genome shotgun (WGS) entry which is preliminary data.</text>
</comment>
<keyword evidence="5" id="KW-0133">Cell shape</keyword>
<evidence type="ECO:0000256" key="7">
    <source>
        <dbReference type="ARBA" id="ARBA00023136"/>
    </source>
</evidence>
<evidence type="ECO:0000256" key="4">
    <source>
        <dbReference type="ARBA" id="ARBA00022692"/>
    </source>
</evidence>
<evidence type="ECO:0000256" key="5">
    <source>
        <dbReference type="ARBA" id="ARBA00022960"/>
    </source>
</evidence>
<dbReference type="AlphaFoldDB" id="A0A926EGE2"/>
<dbReference type="GO" id="GO:0005886">
    <property type="term" value="C:plasma membrane"/>
    <property type="evidence" value="ECO:0007669"/>
    <property type="project" value="UniProtKB-SubCell"/>
</dbReference>
<feature type="transmembrane region" description="Helical" evidence="8">
    <location>
        <begin position="137"/>
        <end position="160"/>
    </location>
</feature>
<comment type="similarity">
    <text evidence="2">Belongs to the MreD family.</text>
</comment>
<dbReference type="Pfam" id="PF04093">
    <property type="entry name" value="MreD"/>
    <property type="match status" value="1"/>
</dbReference>
<dbReference type="InterPro" id="IPR007227">
    <property type="entry name" value="Cell_shape_determining_MreD"/>
</dbReference>
<sequence>MQQKKIYHVLKWGIYLLLVLFCYVLQTTTSLFVVFGVKPLLLVPLVVCIAMFEGEFSGAIFGALAGLYCDLGAGQLFGSNGLVLMLCCFAAGLLVHVLMRPTLTTCLILSGGTLVVRGFFDFFFNLALWDYDGISRILLTSILPVILYSLIVTPLFYYFIRKLSNRFVELLAVE</sequence>
<evidence type="ECO:0000256" key="8">
    <source>
        <dbReference type="SAM" id="Phobius"/>
    </source>
</evidence>
<evidence type="ECO:0000256" key="1">
    <source>
        <dbReference type="ARBA" id="ARBA00004651"/>
    </source>
</evidence>
<feature type="transmembrane region" description="Helical" evidence="8">
    <location>
        <begin position="81"/>
        <end position="101"/>
    </location>
</feature>
<keyword evidence="7 8" id="KW-0472">Membrane</keyword>
<keyword evidence="3" id="KW-1003">Cell membrane</keyword>
<gene>
    <name evidence="9" type="primary">mreD</name>
    <name evidence="9" type="ORF">H8709_11005</name>
</gene>
<evidence type="ECO:0000313" key="9">
    <source>
        <dbReference type="EMBL" id="MBC8571346.1"/>
    </source>
</evidence>
<feature type="transmembrane region" description="Helical" evidence="8">
    <location>
        <begin position="107"/>
        <end position="128"/>
    </location>
</feature>
<evidence type="ECO:0000313" key="10">
    <source>
        <dbReference type="Proteomes" id="UP000660861"/>
    </source>
</evidence>
<reference evidence="9" key="1">
    <citation type="submission" date="2020-08" db="EMBL/GenBank/DDBJ databases">
        <title>Genome public.</title>
        <authorList>
            <person name="Liu C."/>
            <person name="Sun Q."/>
        </authorList>
    </citation>
    <scope>NUCLEOTIDE SEQUENCE</scope>
    <source>
        <strain evidence="9">NSJ-54</strain>
    </source>
</reference>
<dbReference type="GO" id="GO:0008360">
    <property type="term" value="P:regulation of cell shape"/>
    <property type="evidence" value="ECO:0007669"/>
    <property type="project" value="UniProtKB-KW"/>
</dbReference>
<evidence type="ECO:0000256" key="3">
    <source>
        <dbReference type="ARBA" id="ARBA00022475"/>
    </source>
</evidence>
<organism evidence="9 10">
    <name type="scientific">Zongyangia hominis</name>
    <dbReference type="NCBI Taxonomy" id="2763677"/>
    <lineage>
        <taxon>Bacteria</taxon>
        <taxon>Bacillati</taxon>
        <taxon>Bacillota</taxon>
        <taxon>Clostridia</taxon>
        <taxon>Eubacteriales</taxon>
        <taxon>Oscillospiraceae</taxon>
        <taxon>Zongyangia</taxon>
    </lineage>
</organism>
<accession>A0A926EGE2</accession>
<protein>
    <submittedName>
        <fullName evidence="9">Rod shape-determining protein MreD</fullName>
    </submittedName>
</protein>
<name>A0A926EGE2_9FIRM</name>
<keyword evidence="6 8" id="KW-1133">Transmembrane helix</keyword>
<feature type="transmembrane region" description="Helical" evidence="8">
    <location>
        <begin position="12"/>
        <end position="35"/>
    </location>
</feature>
<evidence type="ECO:0000256" key="6">
    <source>
        <dbReference type="ARBA" id="ARBA00022989"/>
    </source>
</evidence>
<dbReference type="EMBL" id="JACRTC010000010">
    <property type="protein sequence ID" value="MBC8571346.1"/>
    <property type="molecule type" value="Genomic_DNA"/>
</dbReference>